<keyword evidence="4" id="KW-1185">Reference proteome</keyword>
<dbReference type="Proteomes" id="UP000683493">
    <property type="component" value="Chromosome"/>
</dbReference>
<name>A0ABX8JHJ9_9BACT</name>
<reference evidence="3 4" key="1">
    <citation type="submission" date="2021-06" db="EMBL/GenBank/DDBJ databases">
        <title>Gemonas diversity in paddy soil.</title>
        <authorList>
            <person name="Liu G."/>
        </authorList>
    </citation>
    <scope>NUCLEOTIDE SEQUENCE [LARGE SCALE GENOMIC DNA]</scope>
    <source>
        <strain evidence="3 4">RG29</strain>
    </source>
</reference>
<dbReference type="CDD" id="cd02976">
    <property type="entry name" value="NrdH"/>
    <property type="match status" value="1"/>
</dbReference>
<gene>
    <name evidence="3" type="ORF">KP005_12305</name>
</gene>
<dbReference type="EMBL" id="CP076724">
    <property type="protein sequence ID" value="QWV96162.1"/>
    <property type="molecule type" value="Genomic_DNA"/>
</dbReference>
<dbReference type="PANTHER" id="PTHR34386">
    <property type="entry name" value="GLUTAREDOXIN"/>
    <property type="match status" value="1"/>
</dbReference>
<proteinExistence type="predicted"/>
<evidence type="ECO:0000313" key="3">
    <source>
        <dbReference type="EMBL" id="QWV96162.1"/>
    </source>
</evidence>
<dbReference type="Pfam" id="PF00462">
    <property type="entry name" value="Glutaredoxin"/>
    <property type="match status" value="1"/>
</dbReference>
<feature type="domain" description="Glutaredoxin" evidence="2">
    <location>
        <begin position="100"/>
        <end position="156"/>
    </location>
</feature>
<dbReference type="InterPro" id="IPR051548">
    <property type="entry name" value="Grx-like_ET"/>
</dbReference>
<dbReference type="InterPro" id="IPR002109">
    <property type="entry name" value="Glutaredoxin"/>
</dbReference>
<evidence type="ECO:0000313" key="4">
    <source>
        <dbReference type="Proteomes" id="UP000683493"/>
    </source>
</evidence>
<organism evidence="3 4">
    <name type="scientific">Geomonas diazotrophica</name>
    <dbReference type="NCBI Taxonomy" id="2843197"/>
    <lineage>
        <taxon>Bacteria</taxon>
        <taxon>Pseudomonadati</taxon>
        <taxon>Thermodesulfobacteriota</taxon>
        <taxon>Desulfuromonadia</taxon>
        <taxon>Geobacterales</taxon>
        <taxon>Geobacteraceae</taxon>
        <taxon>Geomonas</taxon>
    </lineage>
</organism>
<accession>A0ABX8JHJ9</accession>
<sequence>MNVRMVFGMRPLLWILLALLLSTTPDVSRCEIFSYRDSKGVPAYVDDLGKVPKKYRSKVVRLDDAPAVSVMGSSSPAASVRKSGGKQQAQAGPKRFTGTIEIYWASYCPVCRDAESYMKKKNYPYVKYDVQKDSAAKERAEKYPGSGVPLIIVGSKTMRGFSPEALEQYMEE</sequence>
<protein>
    <submittedName>
        <fullName evidence="3">NrdH-like redox domain-containing protein</fullName>
    </submittedName>
</protein>
<dbReference type="PROSITE" id="PS51354">
    <property type="entry name" value="GLUTAREDOXIN_2"/>
    <property type="match status" value="1"/>
</dbReference>
<feature type="region of interest" description="Disordered" evidence="1">
    <location>
        <begin position="73"/>
        <end position="92"/>
    </location>
</feature>
<dbReference type="PANTHER" id="PTHR34386:SF1">
    <property type="entry name" value="GLUTAREDOXIN-LIKE PROTEIN NRDH"/>
    <property type="match status" value="1"/>
</dbReference>
<evidence type="ECO:0000259" key="2">
    <source>
        <dbReference type="Pfam" id="PF00462"/>
    </source>
</evidence>
<evidence type="ECO:0000256" key="1">
    <source>
        <dbReference type="SAM" id="MobiDB-lite"/>
    </source>
</evidence>